<dbReference type="EMBL" id="CP002667">
    <property type="protein sequence ID" value="AEC18148.1"/>
    <property type="molecule type" value="Genomic_DNA"/>
</dbReference>
<dbReference type="PATRIC" id="fig|1005058.3.peg.2120"/>
<dbReference type="Pfam" id="PF04464">
    <property type="entry name" value="Glyphos_transf"/>
    <property type="match status" value="1"/>
</dbReference>
<dbReference type="Gene3D" id="3.40.50.12580">
    <property type="match status" value="1"/>
</dbReference>
<proteinExistence type="inferred from homology"/>
<keyword evidence="4" id="KW-0808">Transferase</keyword>
<keyword evidence="5" id="KW-0777">Teichoic acid biosynthesis</keyword>
<sequence length="393" mass="46958">MREVFNMKDLFKIIASFFIKVLLLPIYLFPINSKRIVFMSYSGLQYSCNPKYISKFIEDNNFLSYQLIWVFLEPEKITLSPNIKKVKYLSFLYFYYVITSKYCISNTGFNRFFIIRRNQRFIQTWHGGGAYKKRSINQSNTFCKKILDRQHDDMITDFLSTSEYFTKYFINDSVYKGNILNIGMPRNSFLLKNSSNTSLVHDLKNKLSTYVHINYSLENKLLVLYAPTWRDDNSTYNFPNFERILKDIKKKFNKEPILLLRSHHFQELSKNLKCNFLDVCAYDDMQELLLIVDVLISDYSSSIWDFSLLKKPCFLYTPDLEYYERLRGFYIPIRTWGFDVCCTSDELQTAISLFDLDKYKNKIEKMHKTFHSFENKYSTELLLENMGIYDGKY</sequence>
<dbReference type="HOGENOM" id="CLU_029598_1_0_6"/>
<reference evidence="8 9" key="1">
    <citation type="journal article" date="2011" name="J. Bacteriol.">
        <title>Complete genome sequence of Gallibacterium anatis strain UMN179, isolated from a laying hen with peritonitis.</title>
        <authorList>
            <person name="Johnson T.J."/>
            <person name="Fernandez-Alarcon C."/>
            <person name="Bojesen A.M."/>
            <person name="Nolan L.K."/>
            <person name="Trampel D.W."/>
            <person name="Seemann T."/>
        </authorList>
    </citation>
    <scope>NUCLEOTIDE SEQUENCE [LARGE SCALE GENOMIC DNA]</scope>
    <source>
        <strain evidence="8 9">UMN179</strain>
    </source>
</reference>
<dbReference type="PANTHER" id="PTHR37316:SF3">
    <property type="entry name" value="TEICHOIC ACID GLYCEROL-PHOSPHATE TRANSFERASE"/>
    <property type="match status" value="1"/>
</dbReference>
<evidence type="ECO:0000256" key="2">
    <source>
        <dbReference type="ARBA" id="ARBA00010488"/>
    </source>
</evidence>
<keyword evidence="6 7" id="KW-0472">Membrane</keyword>
<dbReference type="InterPro" id="IPR043148">
    <property type="entry name" value="TagF_C"/>
</dbReference>
<keyword evidence="7" id="KW-0812">Transmembrane</keyword>
<dbReference type="InterPro" id="IPR007554">
    <property type="entry name" value="Glycerophosphate_synth"/>
</dbReference>
<evidence type="ECO:0000256" key="4">
    <source>
        <dbReference type="ARBA" id="ARBA00022679"/>
    </source>
</evidence>
<evidence type="ECO:0000256" key="5">
    <source>
        <dbReference type="ARBA" id="ARBA00022944"/>
    </source>
</evidence>
<evidence type="ECO:0000256" key="1">
    <source>
        <dbReference type="ARBA" id="ARBA00004202"/>
    </source>
</evidence>
<dbReference type="STRING" id="1005058.UMN179_02135"/>
<dbReference type="Gene3D" id="3.40.50.11820">
    <property type="match status" value="1"/>
</dbReference>
<dbReference type="InterPro" id="IPR051612">
    <property type="entry name" value="Teichoic_Acid_Biosynth"/>
</dbReference>
<evidence type="ECO:0000256" key="7">
    <source>
        <dbReference type="SAM" id="Phobius"/>
    </source>
</evidence>
<evidence type="ECO:0000313" key="8">
    <source>
        <dbReference type="EMBL" id="AEC18148.1"/>
    </source>
</evidence>
<dbReference type="GO" id="GO:0019350">
    <property type="term" value="P:teichoic acid biosynthetic process"/>
    <property type="evidence" value="ECO:0007669"/>
    <property type="project" value="UniProtKB-KW"/>
</dbReference>
<dbReference type="eggNOG" id="COG1887">
    <property type="taxonomic scope" value="Bacteria"/>
</dbReference>
<name>F4HEY8_GALAU</name>
<comment type="subcellular location">
    <subcellularLocation>
        <location evidence="1">Cell membrane</location>
        <topology evidence="1">Peripheral membrane protein</topology>
    </subcellularLocation>
</comment>
<dbReference type="GO" id="GO:0047355">
    <property type="term" value="F:CDP-glycerol glycerophosphotransferase activity"/>
    <property type="evidence" value="ECO:0007669"/>
    <property type="project" value="InterPro"/>
</dbReference>
<protein>
    <submittedName>
        <fullName evidence="8">Uncharacterized protein</fullName>
    </submittedName>
</protein>
<dbReference type="AlphaFoldDB" id="F4HEY8"/>
<comment type="similarity">
    <text evidence="2">Belongs to the CDP-glycerol glycerophosphotransferase family.</text>
</comment>
<dbReference type="Proteomes" id="UP000006908">
    <property type="component" value="Chromosome"/>
</dbReference>
<organism evidence="8 9">
    <name type="scientific">Gallibacterium anatis (strain UMN179)</name>
    <name type="common">Pasteurella anatis</name>
    <dbReference type="NCBI Taxonomy" id="1005058"/>
    <lineage>
        <taxon>Bacteria</taxon>
        <taxon>Pseudomonadati</taxon>
        <taxon>Pseudomonadota</taxon>
        <taxon>Gammaproteobacteria</taxon>
        <taxon>Pasteurellales</taxon>
        <taxon>Pasteurellaceae</taxon>
        <taxon>Gallibacterium</taxon>
    </lineage>
</organism>
<dbReference type="PANTHER" id="PTHR37316">
    <property type="entry name" value="TEICHOIC ACID GLYCEROL-PHOSPHATE PRIMASE"/>
    <property type="match status" value="1"/>
</dbReference>
<dbReference type="InterPro" id="IPR043149">
    <property type="entry name" value="TagF_N"/>
</dbReference>
<dbReference type="GO" id="GO:0005886">
    <property type="term" value="C:plasma membrane"/>
    <property type="evidence" value="ECO:0007669"/>
    <property type="project" value="UniProtKB-SubCell"/>
</dbReference>
<gene>
    <name evidence="8" type="ordered locus">UMN179_02135</name>
</gene>
<keyword evidence="7" id="KW-1133">Transmembrane helix</keyword>
<evidence type="ECO:0000256" key="6">
    <source>
        <dbReference type="ARBA" id="ARBA00023136"/>
    </source>
</evidence>
<evidence type="ECO:0000313" key="9">
    <source>
        <dbReference type="Proteomes" id="UP000006908"/>
    </source>
</evidence>
<keyword evidence="3" id="KW-1003">Cell membrane</keyword>
<feature type="transmembrane region" description="Helical" evidence="7">
    <location>
        <begin position="12"/>
        <end position="30"/>
    </location>
</feature>
<dbReference type="SUPFAM" id="SSF53756">
    <property type="entry name" value="UDP-Glycosyltransferase/glycogen phosphorylase"/>
    <property type="match status" value="1"/>
</dbReference>
<evidence type="ECO:0000256" key="3">
    <source>
        <dbReference type="ARBA" id="ARBA00022475"/>
    </source>
</evidence>
<dbReference type="KEGG" id="gan:UMN179_02135"/>
<accession>F4HEY8</accession>